<dbReference type="GO" id="GO:0071555">
    <property type="term" value="P:cell wall organization"/>
    <property type="evidence" value="ECO:0007669"/>
    <property type="project" value="UniProtKB-UniRule"/>
</dbReference>
<dbReference type="EMBL" id="NXLX01000002">
    <property type="protein sequence ID" value="RDU74386.1"/>
    <property type="molecule type" value="Genomic_DNA"/>
</dbReference>
<dbReference type="InterPro" id="IPR032710">
    <property type="entry name" value="NTF2-like_dom_sf"/>
</dbReference>
<dbReference type="Pfam" id="PF24125">
    <property type="entry name" value="Cds6_C"/>
    <property type="match status" value="1"/>
</dbReference>
<comment type="similarity">
    <text evidence="2">Belongs to the YkuD family.</text>
</comment>
<evidence type="ECO:0000259" key="9">
    <source>
        <dbReference type="PROSITE" id="PS52029"/>
    </source>
</evidence>
<evidence type="ECO:0000256" key="8">
    <source>
        <dbReference type="SAM" id="SignalP"/>
    </source>
</evidence>
<protein>
    <submittedName>
        <fullName evidence="10">Peptidase</fullName>
    </submittedName>
</protein>
<dbReference type="GO" id="GO:0009252">
    <property type="term" value="P:peptidoglycan biosynthetic process"/>
    <property type="evidence" value="ECO:0007669"/>
    <property type="project" value="UniProtKB-UniPathway"/>
</dbReference>
<evidence type="ECO:0000256" key="6">
    <source>
        <dbReference type="ARBA" id="ARBA00023316"/>
    </source>
</evidence>
<dbReference type="InterPro" id="IPR005490">
    <property type="entry name" value="LD_TPept_cat_dom"/>
</dbReference>
<feature type="domain" description="L,D-TPase catalytic" evidence="9">
    <location>
        <begin position="70"/>
        <end position="201"/>
    </location>
</feature>
<keyword evidence="4 7" id="KW-0133">Cell shape</keyword>
<comment type="pathway">
    <text evidence="1 7">Cell wall biogenesis; peptidoglycan biosynthesis.</text>
</comment>
<feature type="signal peptide" evidence="8">
    <location>
        <begin position="1"/>
        <end position="19"/>
    </location>
</feature>
<name>A0A3D8JBF6_9HELI</name>
<keyword evidence="6 7" id="KW-0961">Cell wall biogenesis/degradation</keyword>
<dbReference type="Proteomes" id="UP000256695">
    <property type="component" value="Unassembled WGS sequence"/>
</dbReference>
<proteinExistence type="inferred from homology"/>
<gene>
    <name evidence="10" type="ORF">CQA57_01355</name>
</gene>
<feature type="active site" description="Nucleophile" evidence="7">
    <location>
        <position position="177"/>
    </location>
</feature>
<dbReference type="Pfam" id="PF03734">
    <property type="entry name" value="YkuD"/>
    <property type="match status" value="1"/>
</dbReference>
<comment type="caution">
    <text evidence="10">The sequence shown here is derived from an EMBL/GenBank/DDBJ whole genome shotgun (WGS) entry which is preliminary data.</text>
</comment>
<dbReference type="InterPro" id="IPR038063">
    <property type="entry name" value="Transpep_catalytic_dom"/>
</dbReference>
<keyword evidence="5 7" id="KW-0573">Peptidoglycan synthesis</keyword>
<dbReference type="InterPro" id="IPR056203">
    <property type="entry name" value="Cds6_C"/>
</dbReference>
<sequence length="331" mass="38663">MIKKTLFGFLLLGTLFAQSNELGKIIQEYRLKGIDSVQKTLEDFLTQQKYWLDVLQNQDTDFGYYEDINFLFISDKATLKLWLYKIDNGQLTEIAETNSIVGLGSGAKKIEGDKITPIGVYSFIDKFQKLDQYYGPMAFATNYPNIYDRNLKRSGSGIWIHGKPLNGDRKEKNTKGCIAIENNVIMDFDKIIDYKKTLLISYENSFPKVEKSDLALILSMLYQWKNAWIESDIKTYLSFYAKDFKRSDGMSFRNFSDYKNRIFQKKEQKNIEFTKINISPYPNAENKKLFLVSFMQKYTAYKNKAITYNSYDTKELYIELKDNGAFILIEK</sequence>
<evidence type="ECO:0000313" key="11">
    <source>
        <dbReference type="Proteomes" id="UP000256695"/>
    </source>
</evidence>
<dbReference type="SUPFAM" id="SSF141523">
    <property type="entry name" value="L,D-transpeptidase catalytic domain-like"/>
    <property type="match status" value="1"/>
</dbReference>
<keyword evidence="8" id="KW-0732">Signal</keyword>
<evidence type="ECO:0000256" key="3">
    <source>
        <dbReference type="ARBA" id="ARBA00022679"/>
    </source>
</evidence>
<accession>A0A3D8JBF6</accession>
<feature type="active site" description="Proton donor/acceptor" evidence="7">
    <location>
        <position position="161"/>
    </location>
</feature>
<dbReference type="GO" id="GO:0016740">
    <property type="term" value="F:transferase activity"/>
    <property type="evidence" value="ECO:0007669"/>
    <property type="project" value="UniProtKB-KW"/>
</dbReference>
<dbReference type="UniPathway" id="UPA00219"/>
<organism evidence="10 11">
    <name type="scientific">Helicobacter anseris</name>
    <dbReference type="NCBI Taxonomy" id="375926"/>
    <lineage>
        <taxon>Bacteria</taxon>
        <taxon>Pseudomonadati</taxon>
        <taxon>Campylobacterota</taxon>
        <taxon>Epsilonproteobacteria</taxon>
        <taxon>Campylobacterales</taxon>
        <taxon>Helicobacteraceae</taxon>
        <taxon>Helicobacter</taxon>
    </lineage>
</organism>
<dbReference type="PANTHER" id="PTHR36699:SF1">
    <property type="entry name" value="L,D-TRANSPEPTIDASE YAFK-RELATED"/>
    <property type="match status" value="1"/>
</dbReference>
<keyword evidence="11" id="KW-1185">Reference proteome</keyword>
<dbReference type="OrthoDB" id="9809748at2"/>
<evidence type="ECO:0000313" key="10">
    <source>
        <dbReference type="EMBL" id="RDU74386.1"/>
    </source>
</evidence>
<dbReference type="PANTHER" id="PTHR36699">
    <property type="entry name" value="LD-TRANSPEPTIDASE"/>
    <property type="match status" value="1"/>
</dbReference>
<evidence type="ECO:0000256" key="2">
    <source>
        <dbReference type="ARBA" id="ARBA00005992"/>
    </source>
</evidence>
<evidence type="ECO:0000256" key="7">
    <source>
        <dbReference type="PROSITE-ProRule" id="PRU01373"/>
    </source>
</evidence>
<dbReference type="RefSeq" id="WP_115578441.1">
    <property type="nucleotide sequence ID" value="NZ_NXLX01000002.1"/>
</dbReference>
<dbReference type="GO" id="GO:0008360">
    <property type="term" value="P:regulation of cell shape"/>
    <property type="evidence" value="ECO:0007669"/>
    <property type="project" value="UniProtKB-UniRule"/>
</dbReference>
<feature type="chain" id="PRO_5017753027" evidence="8">
    <location>
        <begin position="20"/>
        <end position="331"/>
    </location>
</feature>
<dbReference type="CDD" id="cd16913">
    <property type="entry name" value="YkuD_like"/>
    <property type="match status" value="1"/>
</dbReference>
<dbReference type="GO" id="GO:0004180">
    <property type="term" value="F:carboxypeptidase activity"/>
    <property type="evidence" value="ECO:0007669"/>
    <property type="project" value="UniProtKB-ARBA"/>
</dbReference>
<dbReference type="AlphaFoldDB" id="A0A3D8JBF6"/>
<evidence type="ECO:0000256" key="4">
    <source>
        <dbReference type="ARBA" id="ARBA00022960"/>
    </source>
</evidence>
<reference evidence="10 11" key="1">
    <citation type="submission" date="2018-04" db="EMBL/GenBank/DDBJ databases">
        <title>Novel Campyloabacter and Helicobacter Species and Strains.</title>
        <authorList>
            <person name="Mannion A.J."/>
            <person name="Shen Z."/>
            <person name="Fox J.G."/>
        </authorList>
    </citation>
    <scope>NUCLEOTIDE SEQUENCE [LARGE SCALE GENOMIC DNA]</scope>
    <source>
        <strain evidence="10 11">MIT 04-9362</strain>
    </source>
</reference>
<dbReference type="Gene3D" id="2.40.440.10">
    <property type="entry name" value="L,D-transpeptidase catalytic domain-like"/>
    <property type="match status" value="1"/>
</dbReference>
<keyword evidence="3" id="KW-0808">Transferase</keyword>
<evidence type="ECO:0000256" key="1">
    <source>
        <dbReference type="ARBA" id="ARBA00004752"/>
    </source>
</evidence>
<dbReference type="PROSITE" id="PS52029">
    <property type="entry name" value="LD_TPASE"/>
    <property type="match status" value="1"/>
</dbReference>
<evidence type="ECO:0000256" key="5">
    <source>
        <dbReference type="ARBA" id="ARBA00022984"/>
    </source>
</evidence>
<dbReference type="SUPFAM" id="SSF54427">
    <property type="entry name" value="NTF2-like"/>
    <property type="match status" value="1"/>
</dbReference>